<dbReference type="GO" id="GO:0008137">
    <property type="term" value="F:NADH dehydrogenase (ubiquinone) activity"/>
    <property type="evidence" value="ECO:0007669"/>
    <property type="project" value="InterPro"/>
</dbReference>
<reference evidence="10 11" key="1">
    <citation type="submission" date="2010-12" db="EMBL/GenBank/DDBJ databases">
        <title>Whole genome sequence of Anaerolinea thermophila UNI-1.</title>
        <authorList>
            <person name="Narita-Yamada S."/>
            <person name="Kishi E."/>
            <person name="Watanabe Y."/>
            <person name="Takasaki K."/>
            <person name="Ankai A."/>
            <person name="Oguchi A."/>
            <person name="Fukui S."/>
            <person name="Takahashi M."/>
            <person name="Yashiro I."/>
            <person name="Hosoyama A."/>
            <person name="Sekiguchi Y."/>
            <person name="Hanada S."/>
            <person name="Fujita N."/>
        </authorList>
    </citation>
    <scope>NUCLEOTIDE SEQUENCE [LARGE SCALE GENOMIC DNA]</scope>
    <source>
        <strain evidence="11">DSM 14523 / JCM 11388 / NBRC 100420 / UNI-1</strain>
    </source>
</reference>
<dbReference type="PANTHER" id="PTHR42703">
    <property type="entry name" value="NADH DEHYDROGENASE"/>
    <property type="match status" value="1"/>
</dbReference>
<feature type="transmembrane region" description="Helical" evidence="8">
    <location>
        <begin position="241"/>
        <end position="264"/>
    </location>
</feature>
<keyword evidence="6 8" id="KW-0472">Membrane</keyword>
<evidence type="ECO:0000256" key="1">
    <source>
        <dbReference type="ARBA" id="ARBA00004651"/>
    </source>
</evidence>
<feature type="transmembrane region" description="Helical" evidence="8">
    <location>
        <begin position="107"/>
        <end position="126"/>
    </location>
</feature>
<evidence type="ECO:0000256" key="8">
    <source>
        <dbReference type="SAM" id="Phobius"/>
    </source>
</evidence>
<dbReference type="FunCoup" id="E8N1M9">
    <property type="interactions" value="122"/>
</dbReference>
<feature type="transmembrane region" description="Helical" evidence="8">
    <location>
        <begin position="299"/>
        <end position="321"/>
    </location>
</feature>
<keyword evidence="4 7" id="KW-0812">Transmembrane</keyword>
<dbReference type="InterPro" id="IPR003918">
    <property type="entry name" value="NADH_UbQ_OxRdtase"/>
</dbReference>
<comment type="subcellular location">
    <subcellularLocation>
        <location evidence="1">Cell membrane</location>
        <topology evidence="1">Multi-pass membrane protein</topology>
    </subcellularLocation>
    <subcellularLocation>
        <location evidence="7">Membrane</location>
        <topology evidence="7">Multi-pass membrane protein</topology>
    </subcellularLocation>
</comment>
<keyword evidence="5 8" id="KW-1133">Transmembrane helix</keyword>
<dbReference type="HOGENOM" id="CLU_007100_9_2_0"/>
<proteinExistence type="inferred from homology"/>
<organism evidence="10 11">
    <name type="scientific">Anaerolinea thermophila (strain DSM 14523 / JCM 11388 / NBRC 100420 / UNI-1)</name>
    <dbReference type="NCBI Taxonomy" id="926569"/>
    <lineage>
        <taxon>Bacteria</taxon>
        <taxon>Bacillati</taxon>
        <taxon>Chloroflexota</taxon>
        <taxon>Anaerolineae</taxon>
        <taxon>Anaerolineales</taxon>
        <taxon>Anaerolineaceae</taxon>
        <taxon>Anaerolinea</taxon>
    </lineage>
</organism>
<feature type="transmembrane region" description="Helical" evidence="8">
    <location>
        <begin position="327"/>
        <end position="347"/>
    </location>
</feature>
<protein>
    <submittedName>
        <fullName evidence="10">Na(+)/H(+) antiporter subunit D</fullName>
    </submittedName>
</protein>
<dbReference type="eggNOG" id="COG0651">
    <property type="taxonomic scope" value="Bacteria"/>
</dbReference>
<evidence type="ECO:0000256" key="6">
    <source>
        <dbReference type="ARBA" id="ARBA00023136"/>
    </source>
</evidence>
<feature type="domain" description="NADH:quinone oxidoreductase/Mrp antiporter transmembrane" evidence="9">
    <location>
        <begin position="127"/>
        <end position="418"/>
    </location>
</feature>
<gene>
    <name evidence="10" type="primary">mrpD</name>
    <name evidence="10" type="ordered locus">ANT_06000</name>
</gene>
<dbReference type="PANTHER" id="PTHR42703:SF1">
    <property type="entry name" value="NA(+)_H(+) ANTIPORTER SUBUNIT D1"/>
    <property type="match status" value="1"/>
</dbReference>
<dbReference type="STRING" id="926569.ANT_06000"/>
<dbReference type="KEGG" id="atm:ANT_06000"/>
<feature type="transmembrane region" description="Helical" evidence="8">
    <location>
        <begin position="444"/>
        <end position="464"/>
    </location>
</feature>
<keyword evidence="11" id="KW-1185">Reference proteome</keyword>
<name>E8N1M9_ANATU</name>
<evidence type="ECO:0000256" key="2">
    <source>
        <dbReference type="ARBA" id="ARBA00005346"/>
    </source>
</evidence>
<feature type="transmembrane region" description="Helical" evidence="8">
    <location>
        <begin position="31"/>
        <end position="50"/>
    </location>
</feature>
<sequence>MNGLSIAPIVLALVWGILGLIFWQRTRVLRWLGVAGSTSFVALSIVLLLLVQKEQFLVIQVGAWRAPFGITITIDLLSALMVTMTSVLAWFIALFSLTEVDEAQARYGFYPLFFLLLMGVFGAFTTGDLFNLYVWFEVMLMASFVLMALGGHRAQLEGATKYVLLNLIGSTFFLIAAGLTYSMTGTLNMADLAVQIREVEHSTLPLVLSAIFLVAFGIKAAIFPLFFWLPASYHTPPIAVTALFSGLLTKVGVYAMLRVFTLIFPMNGTILQSILLILAGFTMVTGVLGAAAQWDLRRLLSFHIISQIGYLIMGLGLFTPLALAGTIFFTLHVVIAKAALFLVSGMIQRLTGTFNLKPLGNLAQTQPAMALLFAFPALSLAGLPPFSGFFAKLALVRAGLEVQQGAIVAVSLAVSLLTLFSMSKIWQEAFWKPAKREEKGALPANLWGAVSGIVLVSVLLGLLANPIMTLSLQAAHQLLQPSLYVQAVLGGLP</sequence>
<dbReference type="EMBL" id="AP012029">
    <property type="protein sequence ID" value="BAJ62634.1"/>
    <property type="molecule type" value="Genomic_DNA"/>
</dbReference>
<evidence type="ECO:0000256" key="5">
    <source>
        <dbReference type="ARBA" id="ARBA00022989"/>
    </source>
</evidence>
<evidence type="ECO:0000256" key="3">
    <source>
        <dbReference type="ARBA" id="ARBA00022475"/>
    </source>
</evidence>
<accession>E8N1M9</accession>
<feature type="transmembrane region" description="Helical" evidence="8">
    <location>
        <begin position="162"/>
        <end position="184"/>
    </location>
</feature>
<feature type="transmembrane region" description="Helical" evidence="8">
    <location>
        <begin position="132"/>
        <end position="150"/>
    </location>
</feature>
<dbReference type="InParanoid" id="E8N1M9"/>
<dbReference type="RefSeq" id="WP_013559029.1">
    <property type="nucleotide sequence ID" value="NC_014960.1"/>
</dbReference>
<evidence type="ECO:0000256" key="4">
    <source>
        <dbReference type="ARBA" id="ARBA00022692"/>
    </source>
</evidence>
<evidence type="ECO:0000259" key="9">
    <source>
        <dbReference type="Pfam" id="PF00361"/>
    </source>
</evidence>
<dbReference type="NCBIfam" id="NF009306">
    <property type="entry name" value="PRK12663.1"/>
    <property type="match status" value="1"/>
</dbReference>
<dbReference type="GO" id="GO:0042773">
    <property type="term" value="P:ATP synthesis coupled electron transport"/>
    <property type="evidence" value="ECO:0007669"/>
    <property type="project" value="InterPro"/>
</dbReference>
<dbReference type="Proteomes" id="UP000008922">
    <property type="component" value="Chromosome"/>
</dbReference>
<dbReference type="InterPro" id="IPR001750">
    <property type="entry name" value="ND/Mrp_TM"/>
</dbReference>
<dbReference type="PRINTS" id="PR01437">
    <property type="entry name" value="NUOXDRDTASE4"/>
</dbReference>
<feature type="transmembrane region" description="Helical" evidence="8">
    <location>
        <begin position="6"/>
        <end position="24"/>
    </location>
</feature>
<feature type="transmembrane region" description="Helical" evidence="8">
    <location>
        <begin position="270"/>
        <end position="292"/>
    </location>
</feature>
<dbReference type="OrthoDB" id="9811718at2"/>
<dbReference type="Pfam" id="PF00361">
    <property type="entry name" value="Proton_antipo_M"/>
    <property type="match status" value="1"/>
</dbReference>
<dbReference type="AlphaFoldDB" id="E8N1M9"/>
<evidence type="ECO:0000313" key="10">
    <source>
        <dbReference type="EMBL" id="BAJ62634.1"/>
    </source>
</evidence>
<feature type="transmembrane region" description="Helical" evidence="8">
    <location>
        <begin position="402"/>
        <end position="423"/>
    </location>
</feature>
<keyword evidence="3" id="KW-1003">Cell membrane</keyword>
<evidence type="ECO:0000256" key="7">
    <source>
        <dbReference type="RuleBase" id="RU000320"/>
    </source>
</evidence>
<evidence type="ECO:0000313" key="11">
    <source>
        <dbReference type="Proteomes" id="UP000008922"/>
    </source>
</evidence>
<dbReference type="GO" id="GO:0005886">
    <property type="term" value="C:plasma membrane"/>
    <property type="evidence" value="ECO:0007669"/>
    <property type="project" value="UniProtKB-SubCell"/>
</dbReference>
<comment type="similarity">
    <text evidence="2">Belongs to the CPA3 antiporters (TC 2.A.63) subunit D family.</text>
</comment>
<dbReference type="InterPro" id="IPR050586">
    <property type="entry name" value="CPA3_Na-H_Antiporter_D"/>
</dbReference>
<feature type="transmembrane region" description="Helical" evidence="8">
    <location>
        <begin position="70"/>
        <end position="95"/>
    </location>
</feature>
<feature type="transmembrane region" description="Helical" evidence="8">
    <location>
        <begin position="204"/>
        <end position="229"/>
    </location>
</feature>
<feature type="transmembrane region" description="Helical" evidence="8">
    <location>
        <begin position="368"/>
        <end position="390"/>
    </location>
</feature>